<proteinExistence type="predicted"/>
<evidence type="ECO:0000313" key="1">
    <source>
        <dbReference type="EMBL" id="QPR71097.1"/>
    </source>
</evidence>
<dbReference type="AlphaFoldDB" id="A0AB37GNU5"/>
<gene>
    <name evidence="1" type="ORF">I6G80_14725</name>
</gene>
<name>A0AB37GNU5_BACLI</name>
<dbReference type="EMBL" id="CP065647">
    <property type="protein sequence ID" value="QPR71097.1"/>
    <property type="molecule type" value="Genomic_DNA"/>
</dbReference>
<protein>
    <submittedName>
        <fullName evidence="1">Uncharacterized protein</fullName>
    </submittedName>
</protein>
<sequence>MVKMITVWYKYDDKRSEAKLNHIEDGWINEDYPKPKDPSYSNQEAWKKSNWERKHAYLDEQYHVLNVPPANWVK</sequence>
<evidence type="ECO:0000313" key="2">
    <source>
        <dbReference type="Proteomes" id="UP000595038"/>
    </source>
</evidence>
<dbReference type="Proteomes" id="UP000595038">
    <property type="component" value="Chromosome"/>
</dbReference>
<dbReference type="RefSeq" id="WP_142782829.1">
    <property type="nucleotide sequence ID" value="NZ_CP033218.1"/>
</dbReference>
<organism evidence="1 2">
    <name type="scientific">Bacillus licheniformis</name>
    <dbReference type="NCBI Taxonomy" id="1402"/>
    <lineage>
        <taxon>Bacteria</taxon>
        <taxon>Bacillati</taxon>
        <taxon>Bacillota</taxon>
        <taxon>Bacilli</taxon>
        <taxon>Bacillales</taxon>
        <taxon>Bacillaceae</taxon>
        <taxon>Bacillus</taxon>
    </lineage>
</organism>
<accession>A0AB37GNU5</accession>
<reference evidence="1 2" key="1">
    <citation type="submission" date="2020-12" db="EMBL/GenBank/DDBJ databases">
        <title>FDA dAtabase for Regulatory Grade micrObial Sequences (FDA-ARGOS): Supporting development and validation of Infectious Disease Dx tests.</title>
        <authorList>
            <person name="Nelson B."/>
            <person name="Plummer A."/>
            <person name="Tallon L."/>
            <person name="Sadzewicz L."/>
            <person name="Zhao X."/>
            <person name="Boylan J."/>
            <person name="Ott S."/>
            <person name="Bowen H."/>
            <person name="Vavikolanu K."/>
            <person name="Mehta A."/>
            <person name="Aluvathingal J."/>
            <person name="Nadendla S."/>
            <person name="Myers T."/>
            <person name="Yan Y."/>
            <person name="Sichtig H."/>
        </authorList>
    </citation>
    <scope>NUCLEOTIDE SEQUENCE [LARGE SCALE GENOMIC DNA]</scope>
    <source>
        <strain evidence="1 2">FDAARGOS_923</strain>
    </source>
</reference>